<evidence type="ECO:0000313" key="2">
    <source>
        <dbReference type="EMBL" id="UYU19416.1"/>
    </source>
</evidence>
<protein>
    <recommendedName>
        <fullName evidence="4">Peptidase family M50</fullName>
    </recommendedName>
</protein>
<feature type="transmembrane region" description="Helical" evidence="1">
    <location>
        <begin position="25"/>
        <end position="41"/>
    </location>
</feature>
<keyword evidence="1" id="KW-0472">Membrane</keyword>
<evidence type="ECO:0008006" key="4">
    <source>
        <dbReference type="Google" id="ProtNLM"/>
    </source>
</evidence>
<name>A0AAX3EDR1_9EURY</name>
<gene>
    <name evidence="2" type="ORF">OH143_04820</name>
</gene>
<feature type="transmembrane region" description="Helical" evidence="1">
    <location>
        <begin position="73"/>
        <end position="94"/>
    </location>
</feature>
<dbReference type="EMBL" id="CP109831">
    <property type="protein sequence ID" value="UYU19416.1"/>
    <property type="molecule type" value="Genomic_DNA"/>
</dbReference>
<dbReference type="Proteomes" id="UP001156196">
    <property type="component" value="Chromosome"/>
</dbReference>
<dbReference type="RefSeq" id="WP_143706391.1">
    <property type="nucleotide sequence ID" value="NZ_CP109831.1"/>
</dbReference>
<feature type="transmembrane region" description="Helical" evidence="1">
    <location>
        <begin position="142"/>
        <end position="163"/>
    </location>
</feature>
<dbReference type="GeneID" id="76730190"/>
<accession>A0AAX3EDR1</accession>
<evidence type="ECO:0000313" key="3">
    <source>
        <dbReference type="Proteomes" id="UP001156196"/>
    </source>
</evidence>
<proteinExistence type="predicted"/>
<dbReference type="KEGG" id="msum:OH143_04820"/>
<sequence>MIATAGGMFLLFAIAMEFLETSPVLFSVLLVYLVYCGYILPEIDRRRGASGAAETVPGTGTGRSDRFFQLKTVLMLLTITVVSFLFLHLLIIVMHEFSHSFYAYFLGWKPDPWDIIYGSIIGAHWDENVDYSAIFAAGEGPAAAAIAFAGPFSNIMLFFVTVGLMSTKSVKNHRWIYHCTFWTCVITFAMVFEYVFTRSFLQHDDFGNINHGLGISPWLIFIAGTLLGILGLYYTIVYLLPEYHAIVTPHERPLQYVTVSAVCFVIFLFYIGLRITAYPAVPEWWCGVVGIAALFIVSFAASPARRWVQRSVEGRGVQEPSPPRPEPFRS</sequence>
<keyword evidence="3" id="KW-1185">Reference proteome</keyword>
<evidence type="ECO:0000256" key="1">
    <source>
        <dbReference type="SAM" id="Phobius"/>
    </source>
</evidence>
<organism evidence="2 3">
    <name type="scientific">Methanoculleus submarinus</name>
    <dbReference type="NCBI Taxonomy" id="204050"/>
    <lineage>
        <taxon>Archaea</taxon>
        <taxon>Methanobacteriati</taxon>
        <taxon>Methanobacteriota</taxon>
        <taxon>Stenosarchaea group</taxon>
        <taxon>Methanomicrobia</taxon>
        <taxon>Methanomicrobiales</taxon>
        <taxon>Methanomicrobiaceae</taxon>
        <taxon>Methanoculleus</taxon>
    </lineage>
</organism>
<feature type="transmembrane region" description="Helical" evidence="1">
    <location>
        <begin position="175"/>
        <end position="195"/>
    </location>
</feature>
<feature type="transmembrane region" description="Helical" evidence="1">
    <location>
        <begin position="284"/>
        <end position="301"/>
    </location>
</feature>
<feature type="transmembrane region" description="Helical" evidence="1">
    <location>
        <begin position="253"/>
        <end position="272"/>
    </location>
</feature>
<dbReference type="AlphaFoldDB" id="A0AAX3EDR1"/>
<keyword evidence="1" id="KW-1133">Transmembrane helix</keyword>
<feature type="transmembrane region" description="Helical" evidence="1">
    <location>
        <begin position="215"/>
        <end position="241"/>
    </location>
</feature>
<reference evidence="2" key="1">
    <citation type="submission" date="2022-10" db="EMBL/GenBank/DDBJ databases">
        <title>Complete genome of Methanoculleus submarinus DSM 15122.</title>
        <authorList>
            <person name="Chen S.-C."/>
            <person name="Lai S.-J."/>
            <person name="You Y.-T."/>
        </authorList>
    </citation>
    <scope>NUCLEOTIDE SEQUENCE</scope>
    <source>
        <strain evidence="2">DSM 15122</strain>
    </source>
</reference>
<keyword evidence="1" id="KW-0812">Transmembrane</keyword>